<organism evidence="5 6">
    <name type="scientific">Alcanivorax quisquiliarum</name>
    <dbReference type="NCBI Taxonomy" id="2933565"/>
    <lineage>
        <taxon>Bacteria</taxon>
        <taxon>Pseudomonadati</taxon>
        <taxon>Pseudomonadota</taxon>
        <taxon>Gammaproteobacteria</taxon>
        <taxon>Oceanospirillales</taxon>
        <taxon>Alcanivoracaceae</taxon>
        <taxon>Alcanivorax</taxon>
    </lineage>
</organism>
<dbReference type="SUPFAM" id="SSF63829">
    <property type="entry name" value="Calcium-dependent phosphotriesterase"/>
    <property type="match status" value="1"/>
</dbReference>
<keyword evidence="2" id="KW-0597">Phosphoprotein</keyword>
<dbReference type="PANTHER" id="PTHR10426">
    <property type="entry name" value="STRICTOSIDINE SYNTHASE-RELATED"/>
    <property type="match status" value="1"/>
</dbReference>
<reference evidence="5" key="1">
    <citation type="submission" date="2022-04" db="EMBL/GenBank/DDBJ databases">
        <title>Alcanivorax sp. CY1518 draft genome sequence.</title>
        <authorList>
            <person name="Zhao G."/>
            <person name="An M."/>
        </authorList>
    </citation>
    <scope>NUCLEOTIDE SEQUENCE</scope>
    <source>
        <strain evidence="5">CY1518</strain>
    </source>
</reference>
<dbReference type="InterPro" id="IPR011042">
    <property type="entry name" value="6-blade_b-propeller_TolB-like"/>
</dbReference>
<dbReference type="Pfam" id="PF03088">
    <property type="entry name" value="Str_synth"/>
    <property type="match status" value="1"/>
</dbReference>
<feature type="domain" description="Strictosidine synthase conserved region" evidence="4">
    <location>
        <begin position="149"/>
        <end position="234"/>
    </location>
</feature>
<keyword evidence="3" id="KW-0325">Glycoprotein</keyword>
<dbReference type="Gene3D" id="2.120.10.30">
    <property type="entry name" value="TolB, C-terminal domain"/>
    <property type="match status" value="1"/>
</dbReference>
<evidence type="ECO:0000313" key="6">
    <source>
        <dbReference type="Proteomes" id="UP001165524"/>
    </source>
</evidence>
<comment type="caution">
    <text evidence="5">The sequence shown here is derived from an EMBL/GenBank/DDBJ whole genome shotgun (WGS) entry which is preliminary data.</text>
</comment>
<dbReference type="Proteomes" id="UP001165524">
    <property type="component" value="Unassembled WGS sequence"/>
</dbReference>
<comment type="similarity">
    <text evidence="1">Belongs to the strictosidine synthase family.</text>
</comment>
<evidence type="ECO:0000256" key="2">
    <source>
        <dbReference type="ARBA" id="ARBA00022553"/>
    </source>
</evidence>
<dbReference type="PANTHER" id="PTHR10426:SF88">
    <property type="entry name" value="ADIPOCYTE PLASMA MEMBRANE-ASSOCIATED PROTEIN HEMOMUCIN-RELATED"/>
    <property type="match status" value="1"/>
</dbReference>
<proteinExistence type="inferred from homology"/>
<evidence type="ECO:0000256" key="3">
    <source>
        <dbReference type="ARBA" id="ARBA00023180"/>
    </source>
</evidence>
<dbReference type="Pfam" id="PF20067">
    <property type="entry name" value="SSL_N"/>
    <property type="match status" value="1"/>
</dbReference>
<dbReference type="InterPro" id="IPR018119">
    <property type="entry name" value="Strictosidine_synth_cons-reg"/>
</dbReference>
<evidence type="ECO:0000313" key="5">
    <source>
        <dbReference type="EMBL" id="MCK0538730.1"/>
    </source>
</evidence>
<evidence type="ECO:0000256" key="1">
    <source>
        <dbReference type="ARBA" id="ARBA00009191"/>
    </source>
</evidence>
<dbReference type="EMBL" id="JALKII010000012">
    <property type="protein sequence ID" value="MCK0538730.1"/>
    <property type="molecule type" value="Genomic_DNA"/>
</dbReference>
<accession>A0ABT0EA62</accession>
<sequence>MRWIRLLVIVPVTLFAVLFWLTRPGPVDAVAWRSPAAPPLAGVLEANTELRQASLLAQGLVDGPEAVILDDSGELFTGTADGRLLRIDTQGGVHPITHTGGRPLGLALDHQGRLVVADAVRGLLRVDAHGHIETLVDEIDGVPLQFCDDVAIGADGVIYFTDASSRFTLPDYRLDLIEGRPHGRLLAYDPATGETRVLLGELYFANGVTLSAEGDYLLVNETFRYRIRRYWLHGERAGEQDLFAHGLPGFPDNISTRPGGKGYWVAIPSRRNPQFDRISGSVALRNLLARLPGSLQPAPERYGMVLLLSPDGEIVAAPQDPGGELLHEITSAVEHDGHLYLGTLGGDRIGRWPIPEPLR</sequence>
<gene>
    <name evidence="5" type="ORF">MU846_13530</name>
</gene>
<dbReference type="RefSeq" id="WP_246953627.1">
    <property type="nucleotide sequence ID" value="NZ_JALKII010000012.1"/>
</dbReference>
<keyword evidence="6" id="KW-1185">Reference proteome</keyword>
<name>A0ABT0EA62_9GAMM</name>
<evidence type="ECO:0000259" key="4">
    <source>
        <dbReference type="Pfam" id="PF03088"/>
    </source>
</evidence>
<protein>
    <submittedName>
        <fullName evidence="5">SMP-30/gluconolactonase/LRE family protein</fullName>
    </submittedName>
</protein>